<evidence type="ECO:0000313" key="3">
    <source>
        <dbReference type="EMBL" id="QMS43301.1"/>
    </source>
</evidence>
<feature type="region of interest" description="Disordered" evidence="1">
    <location>
        <begin position="58"/>
        <end position="79"/>
    </location>
</feature>
<keyword evidence="2" id="KW-0732">Signal</keyword>
<dbReference type="EMBL" id="MN639914">
    <property type="protein sequence ID" value="QMS43301.1"/>
    <property type="molecule type" value="mRNA"/>
</dbReference>
<dbReference type="AlphaFoldDB" id="A0A7D7PPX8"/>
<accession>A0A7D7PPX8</accession>
<protein>
    <submittedName>
        <fullName evidence="3">Ryamide</fullName>
    </submittedName>
</protein>
<evidence type="ECO:0000256" key="2">
    <source>
        <dbReference type="SAM" id="SignalP"/>
    </source>
</evidence>
<proteinExistence type="evidence at transcript level"/>
<dbReference type="OrthoDB" id="6350276at2759"/>
<reference evidence="3" key="1">
    <citation type="submission" date="2019-11" db="EMBL/GenBank/DDBJ databases">
        <title>Identification and expression analysis of the neuropeptidome in oriental fruit moth, Grapholita molesta.</title>
        <authorList>
            <person name="Cheng J."/>
        </authorList>
    </citation>
    <scope>NUCLEOTIDE SEQUENCE</scope>
</reference>
<evidence type="ECO:0000256" key="1">
    <source>
        <dbReference type="SAM" id="MobiDB-lite"/>
    </source>
</evidence>
<name>A0A7D7PPX8_GRAMO</name>
<feature type="signal peptide" evidence="2">
    <location>
        <begin position="1"/>
        <end position="18"/>
    </location>
</feature>
<organism evidence="3">
    <name type="scientific">Grapholita molesta</name>
    <name type="common">Oriental fruit moth</name>
    <name type="synonym">Cydia molesta</name>
    <dbReference type="NCBI Taxonomy" id="192188"/>
    <lineage>
        <taxon>Eukaryota</taxon>
        <taxon>Metazoa</taxon>
        <taxon>Ecdysozoa</taxon>
        <taxon>Arthropoda</taxon>
        <taxon>Hexapoda</taxon>
        <taxon>Insecta</taxon>
        <taxon>Pterygota</taxon>
        <taxon>Neoptera</taxon>
        <taxon>Endopterygota</taxon>
        <taxon>Lepidoptera</taxon>
        <taxon>Glossata</taxon>
        <taxon>Ditrysia</taxon>
        <taxon>Tortricoidea</taxon>
        <taxon>Tortricidae</taxon>
        <taxon>Olethreutinae</taxon>
        <taxon>Grapholitini</taxon>
        <taxon>Grapholita</taxon>
    </lineage>
</organism>
<sequence>MSWWVWCAAAALCACAVAEDKRAEMSPLPFVLGSRYGRSPGPAAPRLLAPRNDRFFMGSRYGKRSEPEPGPAPAAGPGAGLSRVRPLLCEYTGVPQLYRCERAPPLDTRRGSEEGEED</sequence>
<feature type="chain" id="PRO_5028066498" evidence="2">
    <location>
        <begin position="19"/>
        <end position="118"/>
    </location>
</feature>